<feature type="transmembrane region" description="Helical" evidence="1">
    <location>
        <begin position="152"/>
        <end position="171"/>
    </location>
</feature>
<feature type="transmembrane region" description="Helical" evidence="1">
    <location>
        <begin position="177"/>
        <end position="198"/>
    </location>
</feature>
<feature type="transmembrane region" description="Helical" evidence="1">
    <location>
        <begin position="124"/>
        <end position="145"/>
    </location>
</feature>
<feature type="transmembrane region" description="Helical" evidence="1">
    <location>
        <begin position="61"/>
        <end position="82"/>
    </location>
</feature>
<feature type="transmembrane region" description="Helical" evidence="1">
    <location>
        <begin position="21"/>
        <end position="41"/>
    </location>
</feature>
<organism evidence="2 3">
    <name type="scientific">Sulfobacillus thermotolerans</name>
    <dbReference type="NCBI Taxonomy" id="338644"/>
    <lineage>
        <taxon>Bacteria</taxon>
        <taxon>Bacillati</taxon>
        <taxon>Bacillota</taxon>
        <taxon>Clostridia</taxon>
        <taxon>Eubacteriales</taxon>
        <taxon>Clostridiales Family XVII. Incertae Sedis</taxon>
        <taxon>Sulfobacillus</taxon>
    </lineage>
</organism>
<feature type="transmembrane region" description="Helical" evidence="1">
    <location>
        <begin position="383"/>
        <end position="404"/>
    </location>
</feature>
<gene>
    <name evidence="2" type="ORF">BXT84_11860</name>
</gene>
<dbReference type="Proteomes" id="UP000325292">
    <property type="component" value="Chromosome"/>
</dbReference>
<feature type="transmembrane region" description="Helical" evidence="1">
    <location>
        <begin position="325"/>
        <end position="346"/>
    </location>
</feature>
<feature type="transmembrane region" description="Helical" evidence="1">
    <location>
        <begin position="210"/>
        <end position="233"/>
    </location>
</feature>
<evidence type="ECO:0000313" key="3">
    <source>
        <dbReference type="Proteomes" id="UP000325292"/>
    </source>
</evidence>
<name>A0ABM6RW17_9FIRM</name>
<evidence type="ECO:0000256" key="1">
    <source>
        <dbReference type="SAM" id="Phobius"/>
    </source>
</evidence>
<feature type="transmembrane region" description="Helical" evidence="1">
    <location>
        <begin position="253"/>
        <end position="276"/>
    </location>
</feature>
<feature type="transmembrane region" description="Helical" evidence="1">
    <location>
        <begin position="94"/>
        <end position="112"/>
    </location>
</feature>
<accession>A0ABM6RW17</accession>
<sequence length="418" mass="45047">MDKIVLKQAGAVGHVAKNHQFWSDNVVLGFSALLVGVFNYLYHVVLAHVLGPHKYGDLTTFLNVTSFLVMPASVVVLIYTRLGKRPRPAEQRDAWWLWGIGVVSWAAIWVFAGPLSRTFHVSQLLLIIFTAEVVPSLALAANTGILQNARRYLLVGALAVLNGLFRVVAASSALWPVYRLVVVGGLEGAAAWVTWVVSRRMVRTVPVQEEATGFGMVTATGVVAVINVLYAIVDGLAAKYALPPEIAGQYTGMAIMGHSIDFVSGSLATVMLTAMLSDPSHRYSYLGLTVAVYGLLAGLVQWIFIAHGARLVIMILGPRFLAIAPWIPSYGWGMIGLGLLNIAMFYSIAQSRWEVITTTGCGLLVWTWTLVHDHTLRAFTLSTAHILVATVAATGVVMGVTLAVSGYGRVGREGPEVP</sequence>
<protein>
    <submittedName>
        <fullName evidence="2">Capsular biosynthesis protein</fullName>
    </submittedName>
</protein>
<keyword evidence="1" id="KW-0472">Membrane</keyword>
<proteinExistence type="predicted"/>
<feature type="transmembrane region" description="Helical" evidence="1">
    <location>
        <begin position="283"/>
        <end position="305"/>
    </location>
</feature>
<dbReference type="EMBL" id="CP019454">
    <property type="protein sequence ID" value="AUW95565.1"/>
    <property type="molecule type" value="Genomic_DNA"/>
</dbReference>
<keyword evidence="1" id="KW-1133">Transmembrane helix</keyword>
<keyword evidence="1" id="KW-0812">Transmembrane</keyword>
<keyword evidence="3" id="KW-1185">Reference proteome</keyword>
<reference evidence="2 3" key="1">
    <citation type="journal article" date="2019" name="Sci. Rep.">
        <title>Sulfobacillus thermotolerans: new insights into resistance and metabolic capacities of acidophilic chemolithotrophs.</title>
        <authorList>
            <person name="Panyushkina A.E."/>
            <person name="Babenko V.V."/>
            <person name="Nikitina A.S."/>
            <person name="Selezneva O.V."/>
            <person name="Tsaplina I.A."/>
            <person name="Letarova M.A."/>
            <person name="Kostryukova E.S."/>
            <person name="Letarov A.V."/>
        </authorList>
    </citation>
    <scope>NUCLEOTIDE SEQUENCE [LARGE SCALE GENOMIC DNA]</scope>
    <source>
        <strain evidence="2 3">Kr1</strain>
    </source>
</reference>
<evidence type="ECO:0000313" key="2">
    <source>
        <dbReference type="EMBL" id="AUW95565.1"/>
    </source>
</evidence>
<feature type="transmembrane region" description="Helical" evidence="1">
    <location>
        <begin position="353"/>
        <end position="371"/>
    </location>
</feature>